<dbReference type="GeneID" id="55624502"/>
<evidence type="ECO:0000313" key="4">
    <source>
        <dbReference type="EMBL" id="QGJ90103.1"/>
    </source>
</evidence>
<dbReference type="GO" id="GO:0004386">
    <property type="term" value="F:helicase activity"/>
    <property type="evidence" value="ECO:0007669"/>
    <property type="project" value="UniProtKB-KW"/>
</dbReference>
<dbReference type="Gene3D" id="3.40.50.10810">
    <property type="entry name" value="Tandem AAA-ATPase domain"/>
    <property type="match status" value="1"/>
</dbReference>
<dbReference type="KEGG" id="vg:55624502"/>
<proteinExistence type="predicted"/>
<dbReference type="InterPro" id="IPR049730">
    <property type="entry name" value="SNF2/RAD54-like_C"/>
</dbReference>
<dbReference type="PROSITE" id="PS51192">
    <property type="entry name" value="HELICASE_ATP_BIND_1"/>
    <property type="match status" value="1"/>
</dbReference>
<dbReference type="RefSeq" id="YP_009853816.1">
    <property type="nucleotide sequence ID" value="NC_048824.1"/>
</dbReference>
<evidence type="ECO:0000313" key="5">
    <source>
        <dbReference type="Proteomes" id="UP000423609"/>
    </source>
</evidence>
<dbReference type="InterPro" id="IPR038718">
    <property type="entry name" value="SNF2-like_sf"/>
</dbReference>
<keyword evidence="5" id="KW-1185">Reference proteome</keyword>
<sequence length="620" mass="70395">MAKARLYRVSKAELELVSPDKSGRERFPFSYESTLEIRDLCQQRKWRVSVEERLKEWIKNETAKRNWDFDLIPLESPLGTALSQRSFQRDGIKFVNEHKSVLIADEPGLGKTLQAMGSVIQSGVTGSVLVVAPKSAAYVTWPHELETWFSDVAPFDEWIIIGGSMTKLQRVRAVKRALRWDMGKGRIGPRQWVIVSPNYLRIKAQTDRRGNFVYDDDGSKIYRPVREAIPALLAFDWKAVIVDEAHQTLSGATGDVKKQSAQRQGLGLLETGDDALRIAVSGTPFRGKHENLWGILNWLYPNDFRHYWPWVDRHFNVYVDPLSNQRIVGEVKDMDKLQNELRHIMIRRTKQEVAKELPRKRYGGTPLKLATGKPGPIAVWLDMEGQQKKAYESMVQSAMAELEGGTLMANGVLAEMIRLKQFANSYGFIGGTDEFFPTFPSNKFDWIVDFLAERGIDGNGPGESKVIIASQFTKHVNLFSDRLREQHKIPTFTLTGATKSDERIRLQRDFQRNQLDDGSPAPDVFFLNTMAGGVSLTLDAADDVVLIDSTFNHDDQEQVENRAHRLSRLDHNVTIWNLASTNSIDESIARHTFQMDTSIKQILDGERGVDFARMLLSDAM</sequence>
<dbReference type="InterPro" id="IPR000330">
    <property type="entry name" value="SNF2_N"/>
</dbReference>
<accession>A0A649VE96</accession>
<feature type="domain" description="Helicase C-terminal" evidence="3">
    <location>
        <begin position="443"/>
        <end position="610"/>
    </location>
</feature>
<keyword evidence="4" id="KW-0067">ATP-binding</keyword>
<evidence type="ECO:0000259" key="3">
    <source>
        <dbReference type="PROSITE" id="PS51194"/>
    </source>
</evidence>
<gene>
    <name evidence="4" type="primary">65</name>
    <name evidence="4" type="ORF">PBI_INDLULAMITHI_65</name>
</gene>
<name>A0A649VE96_9CAUD</name>
<dbReference type="Pfam" id="PF00176">
    <property type="entry name" value="SNF2-rel_dom"/>
    <property type="match status" value="1"/>
</dbReference>
<reference evidence="4 5" key="1">
    <citation type="submission" date="2019-10" db="EMBL/GenBank/DDBJ databases">
        <authorList>
            <person name="Garlena R.A."/>
            <person name="Russell D.A."/>
            <person name="Pope W.H."/>
            <person name="Jacobs-Sera D."/>
            <person name="Hatfull G.F."/>
        </authorList>
    </citation>
    <scope>NUCLEOTIDE SEQUENCE [LARGE SCALE GENOMIC DNA]</scope>
</reference>
<dbReference type="Gene3D" id="3.40.50.300">
    <property type="entry name" value="P-loop containing nucleotide triphosphate hydrolases"/>
    <property type="match status" value="1"/>
</dbReference>
<dbReference type="PROSITE" id="PS51194">
    <property type="entry name" value="HELICASE_CTER"/>
    <property type="match status" value="1"/>
</dbReference>
<dbReference type="CDD" id="cd18793">
    <property type="entry name" value="SF2_C_SNF"/>
    <property type="match status" value="1"/>
</dbReference>
<organism evidence="4 5">
    <name type="scientific">Mycobacterium phage Indlulamithi</name>
    <dbReference type="NCBI Taxonomy" id="2656582"/>
    <lineage>
        <taxon>Viruses</taxon>
        <taxon>Duplodnaviria</taxon>
        <taxon>Heunggongvirae</taxon>
        <taxon>Uroviricota</taxon>
        <taxon>Caudoviricetes</taxon>
        <taxon>Indlulamithivirus</taxon>
        <taxon>Indlulamithivirus indlulamithi</taxon>
    </lineage>
</organism>
<evidence type="ECO:0000256" key="1">
    <source>
        <dbReference type="ARBA" id="ARBA00022801"/>
    </source>
</evidence>
<evidence type="ECO:0000259" key="2">
    <source>
        <dbReference type="PROSITE" id="PS51192"/>
    </source>
</evidence>
<dbReference type="Proteomes" id="UP000423609">
    <property type="component" value="Segment"/>
</dbReference>
<dbReference type="SMART" id="SM00487">
    <property type="entry name" value="DEXDc"/>
    <property type="match status" value="1"/>
</dbReference>
<dbReference type="Pfam" id="PF00271">
    <property type="entry name" value="Helicase_C"/>
    <property type="match status" value="1"/>
</dbReference>
<dbReference type="EMBL" id="MN585993">
    <property type="protein sequence ID" value="QGJ90103.1"/>
    <property type="molecule type" value="Genomic_DNA"/>
</dbReference>
<dbReference type="GO" id="GO:0005524">
    <property type="term" value="F:ATP binding"/>
    <property type="evidence" value="ECO:0007669"/>
    <property type="project" value="InterPro"/>
</dbReference>
<dbReference type="InterPro" id="IPR001650">
    <property type="entry name" value="Helicase_C-like"/>
</dbReference>
<keyword evidence="1" id="KW-0378">Hydrolase</keyword>
<dbReference type="GO" id="GO:0016787">
    <property type="term" value="F:hydrolase activity"/>
    <property type="evidence" value="ECO:0007669"/>
    <property type="project" value="UniProtKB-KW"/>
</dbReference>
<dbReference type="InterPro" id="IPR027417">
    <property type="entry name" value="P-loop_NTPase"/>
</dbReference>
<dbReference type="InterPro" id="IPR014001">
    <property type="entry name" value="Helicase_ATP-bd"/>
</dbReference>
<protein>
    <submittedName>
        <fullName evidence="4">DNA helicase</fullName>
    </submittedName>
</protein>
<dbReference type="PANTHER" id="PTHR10799">
    <property type="entry name" value="SNF2/RAD54 HELICASE FAMILY"/>
    <property type="match status" value="1"/>
</dbReference>
<feature type="domain" description="Helicase ATP-binding" evidence="2">
    <location>
        <begin position="92"/>
        <end position="302"/>
    </location>
</feature>
<dbReference type="SMART" id="SM00490">
    <property type="entry name" value="HELICc"/>
    <property type="match status" value="1"/>
</dbReference>
<keyword evidence="4" id="KW-0547">Nucleotide-binding</keyword>
<dbReference type="SUPFAM" id="SSF52540">
    <property type="entry name" value="P-loop containing nucleoside triphosphate hydrolases"/>
    <property type="match status" value="2"/>
</dbReference>
<keyword evidence="4" id="KW-0347">Helicase</keyword>